<gene>
    <name evidence="3" type="ORF">ACFFUT_17085</name>
</gene>
<evidence type="ECO:0000259" key="2">
    <source>
        <dbReference type="PROSITE" id="PS51736"/>
    </source>
</evidence>
<dbReference type="Pfam" id="PF00239">
    <property type="entry name" value="Resolvase"/>
    <property type="match status" value="1"/>
</dbReference>
<proteinExistence type="inferred from homology"/>
<evidence type="ECO:0000313" key="3">
    <source>
        <dbReference type="EMBL" id="MFB9233511.1"/>
    </source>
</evidence>
<evidence type="ECO:0000313" key="4">
    <source>
        <dbReference type="Proteomes" id="UP001589683"/>
    </source>
</evidence>
<dbReference type="InterPro" id="IPR036162">
    <property type="entry name" value="Resolvase-like_N_sf"/>
</dbReference>
<organism evidence="3 4">
    <name type="scientific">Pseudohalocynthiibacter aestuariivivens</name>
    <dbReference type="NCBI Taxonomy" id="1591409"/>
    <lineage>
        <taxon>Bacteria</taxon>
        <taxon>Pseudomonadati</taxon>
        <taxon>Pseudomonadota</taxon>
        <taxon>Alphaproteobacteria</taxon>
        <taxon>Rhodobacterales</taxon>
        <taxon>Paracoccaceae</taxon>
        <taxon>Pseudohalocynthiibacter</taxon>
    </lineage>
</organism>
<accession>A0ABV5JJ72</accession>
<feature type="domain" description="Resolvase/invertase-type recombinase catalytic" evidence="2">
    <location>
        <begin position="8"/>
        <end position="156"/>
    </location>
</feature>
<dbReference type="Gene3D" id="1.10.10.60">
    <property type="entry name" value="Homeodomain-like"/>
    <property type="match status" value="1"/>
</dbReference>
<dbReference type="SMART" id="SM00857">
    <property type="entry name" value="Resolvase"/>
    <property type="match status" value="1"/>
</dbReference>
<keyword evidence="4" id="KW-1185">Reference proteome</keyword>
<dbReference type="PROSITE" id="PS51736">
    <property type="entry name" value="RECOMBINASES_3"/>
    <property type="match status" value="1"/>
</dbReference>
<dbReference type="PANTHER" id="PTHR30461:SF26">
    <property type="entry name" value="RESOLVASE HOMOLOG YNEB"/>
    <property type="match status" value="1"/>
</dbReference>
<dbReference type="SUPFAM" id="SSF53041">
    <property type="entry name" value="Resolvase-like"/>
    <property type="match status" value="1"/>
</dbReference>
<dbReference type="Proteomes" id="UP001589683">
    <property type="component" value="Unassembled WGS sequence"/>
</dbReference>
<comment type="caution">
    <text evidence="3">The sequence shown here is derived from an EMBL/GenBank/DDBJ whole genome shotgun (WGS) entry which is preliminary data.</text>
</comment>
<dbReference type="SUPFAM" id="SSF46689">
    <property type="entry name" value="Homeodomain-like"/>
    <property type="match status" value="1"/>
</dbReference>
<dbReference type="InterPro" id="IPR006119">
    <property type="entry name" value="Resolv_N"/>
</dbReference>
<sequence length="209" mass="23925">MDIQTNAERWGYIRVSVSKEEQAAGWEDQRATLLKNACDPNRIYEEEASTRHERPVFQRMLSDAIDRAADTGKPVYIVCTKMDRAFRDVTEAQLEAKRLPKHNVFLTLLDLSDKPLNPNDPAQVLLFHITSAIAQFERDRLAERRAVGIAKAKAEGRYKGRVPTAQRKAPEVLDFYKRGFKPNEIAKQANVSRASVYRILKDHREGQSM</sequence>
<dbReference type="Pfam" id="PF02796">
    <property type="entry name" value="HTH_7"/>
    <property type="match status" value="1"/>
</dbReference>
<dbReference type="EMBL" id="JBHMEA010000049">
    <property type="protein sequence ID" value="MFB9233511.1"/>
    <property type="molecule type" value="Genomic_DNA"/>
</dbReference>
<dbReference type="RefSeq" id="WP_213888416.1">
    <property type="nucleotide sequence ID" value="NZ_JAGFNU010000003.1"/>
</dbReference>
<dbReference type="PANTHER" id="PTHR30461">
    <property type="entry name" value="DNA-INVERTASE FROM LAMBDOID PROPHAGE"/>
    <property type="match status" value="1"/>
</dbReference>
<evidence type="ECO:0000256" key="1">
    <source>
        <dbReference type="ARBA" id="ARBA00009913"/>
    </source>
</evidence>
<reference evidence="3 4" key="1">
    <citation type="submission" date="2024-09" db="EMBL/GenBank/DDBJ databases">
        <authorList>
            <person name="Sun Q."/>
            <person name="Mori K."/>
        </authorList>
    </citation>
    <scope>NUCLEOTIDE SEQUENCE [LARGE SCALE GENOMIC DNA]</scope>
    <source>
        <strain evidence="3 4">CECT 8726</strain>
    </source>
</reference>
<dbReference type="InterPro" id="IPR009057">
    <property type="entry name" value="Homeodomain-like_sf"/>
</dbReference>
<comment type="similarity">
    <text evidence="1">Belongs to the site-specific recombinase resolvase family.</text>
</comment>
<dbReference type="CDD" id="cd03768">
    <property type="entry name" value="SR_ResInv"/>
    <property type="match status" value="1"/>
</dbReference>
<protein>
    <submittedName>
        <fullName evidence="3">Recombinase family protein</fullName>
    </submittedName>
</protein>
<name>A0ABV5JJ72_9RHOB</name>
<dbReference type="InterPro" id="IPR006120">
    <property type="entry name" value="Resolvase_HTH_dom"/>
</dbReference>
<dbReference type="InterPro" id="IPR050639">
    <property type="entry name" value="SSR_resolvase"/>
</dbReference>
<dbReference type="Gene3D" id="3.40.50.1390">
    <property type="entry name" value="Resolvase, N-terminal catalytic domain"/>
    <property type="match status" value="1"/>
</dbReference>